<gene>
    <name evidence="1" type="ORF">KFK09_000087</name>
</gene>
<accession>A0A8T3CDP4</accession>
<evidence type="ECO:0000313" key="2">
    <source>
        <dbReference type="Proteomes" id="UP000829196"/>
    </source>
</evidence>
<reference evidence="1" key="1">
    <citation type="journal article" date="2022" name="Front. Genet.">
        <title>Chromosome-Scale Assembly of the Dendrobium nobile Genome Provides Insights Into the Molecular Mechanism of the Biosynthesis of the Medicinal Active Ingredient of Dendrobium.</title>
        <authorList>
            <person name="Xu Q."/>
            <person name="Niu S.-C."/>
            <person name="Li K.-L."/>
            <person name="Zheng P.-J."/>
            <person name="Zhang X.-J."/>
            <person name="Jia Y."/>
            <person name="Liu Y."/>
            <person name="Niu Y.-X."/>
            <person name="Yu L.-H."/>
            <person name="Chen D.-F."/>
            <person name="Zhang G.-Q."/>
        </authorList>
    </citation>
    <scope>NUCLEOTIDE SEQUENCE</scope>
    <source>
        <tissue evidence="1">Leaf</tissue>
    </source>
</reference>
<comment type="caution">
    <text evidence="1">The sequence shown here is derived from an EMBL/GenBank/DDBJ whole genome shotgun (WGS) entry which is preliminary data.</text>
</comment>
<dbReference type="OrthoDB" id="2018352at2759"/>
<dbReference type="AlphaFoldDB" id="A0A8T3CDP4"/>
<protein>
    <submittedName>
        <fullName evidence="1">Uncharacterized protein</fullName>
    </submittedName>
</protein>
<keyword evidence="2" id="KW-1185">Reference proteome</keyword>
<dbReference type="EMBL" id="JAGYWB010000001">
    <property type="protein sequence ID" value="KAI0530543.1"/>
    <property type="molecule type" value="Genomic_DNA"/>
</dbReference>
<name>A0A8T3CDP4_DENNO</name>
<dbReference type="PANTHER" id="PTHR35998:SF1">
    <property type="entry name" value="OS02G0127900 PROTEIN"/>
    <property type="match status" value="1"/>
</dbReference>
<sequence>MGDNRGDGVFLGVEADLQDRSQTPAENYWPKAPQDQTISPQVSFPLHVPPSPLLTVDHFRVYNCSIEFPFSFTFRRHLRRTRAIFDVAVTVHKNIQQRDLEAGRSLGNWFLRFLDRIKPSAQIRSSPEKLPVSTLELNSNKSVGVDKPTDKMSDQIDENWRLFTSFNKNSLPLPTIMMMKPTKQAQNLHFSSQSVQNFSSFLSCGRGQYNDVIRRDIALWMHLK</sequence>
<dbReference type="PANTHER" id="PTHR35998">
    <property type="entry name" value="OS02G0127900 PROTEIN"/>
    <property type="match status" value="1"/>
</dbReference>
<organism evidence="1 2">
    <name type="scientific">Dendrobium nobile</name>
    <name type="common">Orchid</name>
    <dbReference type="NCBI Taxonomy" id="94219"/>
    <lineage>
        <taxon>Eukaryota</taxon>
        <taxon>Viridiplantae</taxon>
        <taxon>Streptophyta</taxon>
        <taxon>Embryophyta</taxon>
        <taxon>Tracheophyta</taxon>
        <taxon>Spermatophyta</taxon>
        <taxon>Magnoliopsida</taxon>
        <taxon>Liliopsida</taxon>
        <taxon>Asparagales</taxon>
        <taxon>Orchidaceae</taxon>
        <taxon>Epidendroideae</taxon>
        <taxon>Malaxideae</taxon>
        <taxon>Dendrobiinae</taxon>
        <taxon>Dendrobium</taxon>
    </lineage>
</organism>
<proteinExistence type="predicted"/>
<dbReference type="Proteomes" id="UP000829196">
    <property type="component" value="Unassembled WGS sequence"/>
</dbReference>
<evidence type="ECO:0000313" key="1">
    <source>
        <dbReference type="EMBL" id="KAI0530543.1"/>
    </source>
</evidence>